<evidence type="ECO:0000313" key="2">
    <source>
        <dbReference type="EMBL" id="MBU3837348.1"/>
    </source>
</evidence>
<dbReference type="AlphaFoldDB" id="A0A948TAD0"/>
<comment type="caution">
    <text evidence="2">The sequence shown here is derived from an EMBL/GenBank/DDBJ whole genome shotgun (WGS) entry which is preliminary data.</text>
</comment>
<name>A0A948TAD0_9BACT</name>
<reference evidence="2" key="1">
    <citation type="journal article" date="2021" name="PeerJ">
        <title>Extensive microbial diversity within the chicken gut microbiome revealed by metagenomics and culture.</title>
        <authorList>
            <person name="Gilroy R."/>
            <person name="Ravi A."/>
            <person name="Getino M."/>
            <person name="Pursley I."/>
            <person name="Horton D.L."/>
            <person name="Alikhan N.F."/>
            <person name="Baker D."/>
            <person name="Gharbi K."/>
            <person name="Hall N."/>
            <person name="Watson M."/>
            <person name="Adriaenssens E.M."/>
            <person name="Foster-Nyarko E."/>
            <person name="Jarju S."/>
            <person name="Secka A."/>
            <person name="Antonio M."/>
            <person name="Oren A."/>
            <person name="Chaudhuri R.R."/>
            <person name="La Ragione R."/>
            <person name="Hildebrand F."/>
            <person name="Pallen M.J."/>
        </authorList>
    </citation>
    <scope>NUCLEOTIDE SEQUENCE</scope>
    <source>
        <strain evidence="2">G4-2901</strain>
    </source>
</reference>
<dbReference type="Proteomes" id="UP000783796">
    <property type="component" value="Unassembled WGS sequence"/>
</dbReference>
<dbReference type="Pfam" id="PF10438">
    <property type="entry name" value="Cyc-maltodext_C"/>
    <property type="match status" value="1"/>
</dbReference>
<gene>
    <name evidence="2" type="ORF">H9777_03320</name>
</gene>
<evidence type="ECO:0000313" key="3">
    <source>
        <dbReference type="Proteomes" id="UP000783796"/>
    </source>
</evidence>
<proteinExistence type="predicted"/>
<organism evidence="2 3">
    <name type="scientific">Candidatus Phocaeicola faecigallinarum</name>
    <dbReference type="NCBI Taxonomy" id="2838732"/>
    <lineage>
        <taxon>Bacteria</taxon>
        <taxon>Pseudomonadati</taxon>
        <taxon>Bacteroidota</taxon>
        <taxon>Bacteroidia</taxon>
        <taxon>Bacteroidales</taxon>
        <taxon>Bacteroidaceae</taxon>
        <taxon>Phocaeicola</taxon>
    </lineage>
</organism>
<evidence type="ECO:0000259" key="1">
    <source>
        <dbReference type="Pfam" id="PF10438"/>
    </source>
</evidence>
<dbReference type="InterPro" id="IPR019492">
    <property type="entry name" value="Cyclo-malto-dextrinase_C"/>
</dbReference>
<dbReference type="EMBL" id="JAHLFW010000035">
    <property type="protein sequence ID" value="MBU3837348.1"/>
    <property type="molecule type" value="Genomic_DNA"/>
</dbReference>
<accession>A0A948TAD0</accession>
<reference evidence="2" key="2">
    <citation type="submission" date="2021-04" db="EMBL/GenBank/DDBJ databases">
        <authorList>
            <person name="Gilroy R."/>
        </authorList>
    </citation>
    <scope>NUCLEOTIDE SEQUENCE</scope>
    <source>
        <strain evidence="2">G4-2901</strain>
    </source>
</reference>
<feature type="domain" description="Cyclo-malto-dextrinase C-terminal" evidence="1">
    <location>
        <begin position="8"/>
        <end position="82"/>
    </location>
</feature>
<protein>
    <submittedName>
        <fullName evidence="2">Cyclomaltodextrinase C-terminal domain-containing protein</fullName>
    </submittedName>
</protein>
<dbReference type="Gene3D" id="2.60.40.1180">
    <property type="entry name" value="Golgi alpha-mannosidase II"/>
    <property type="match status" value="1"/>
</dbReference>
<sequence length="83" mass="9455">MTTKRTVKYHVPQQGLYVYSRNVDGRTELIVLNSTDIEQVLPNNHFKTLINESVEGKEISSGKKIDLRENIVVPARKSVIIEC</sequence>
<dbReference type="InterPro" id="IPR013780">
    <property type="entry name" value="Glyco_hydro_b"/>
</dbReference>
<dbReference type="SUPFAM" id="SSF51011">
    <property type="entry name" value="Glycosyl hydrolase domain"/>
    <property type="match status" value="1"/>
</dbReference>